<keyword evidence="3" id="KW-1185">Reference proteome</keyword>
<reference evidence="2 3" key="1">
    <citation type="submission" date="2019-02" db="EMBL/GenBank/DDBJ databases">
        <title>Genome sequencing of the rare red list fungi Dentipellis fragilis.</title>
        <authorList>
            <person name="Buettner E."/>
            <person name="Kellner H."/>
        </authorList>
    </citation>
    <scope>NUCLEOTIDE SEQUENCE [LARGE SCALE GENOMIC DNA]</scope>
    <source>
        <strain evidence="2 3">DSM 105465</strain>
    </source>
</reference>
<comment type="caution">
    <text evidence="2">The sequence shown here is derived from an EMBL/GenBank/DDBJ whole genome shotgun (WGS) entry which is preliminary data.</text>
</comment>
<organism evidence="2 3">
    <name type="scientific">Dentipellis fragilis</name>
    <dbReference type="NCBI Taxonomy" id="205917"/>
    <lineage>
        <taxon>Eukaryota</taxon>
        <taxon>Fungi</taxon>
        <taxon>Dikarya</taxon>
        <taxon>Basidiomycota</taxon>
        <taxon>Agaricomycotina</taxon>
        <taxon>Agaricomycetes</taxon>
        <taxon>Russulales</taxon>
        <taxon>Hericiaceae</taxon>
        <taxon>Dentipellis</taxon>
    </lineage>
</organism>
<feature type="region of interest" description="Disordered" evidence="1">
    <location>
        <begin position="567"/>
        <end position="592"/>
    </location>
</feature>
<dbReference type="Proteomes" id="UP000298327">
    <property type="component" value="Unassembled WGS sequence"/>
</dbReference>
<proteinExistence type="predicted"/>
<sequence length="592" mass="64392">MTDRNKIQDPLPLPAAKHNHDNNQNRLLTCFIEDDGAPPIAEILRAGRSEEDNDIAEELDVLLQNLALFIGPAQHAGCHGLAAPLQQVHNASHRHSTTAIVQIREGLTSDGFLLLERSRAGMRAVWGPGRVPASAPGRHVPDLRASCLRRGATHGTMRNTDSVPSIPSRHASAPAILDATTEGASRSHRLRQTAPEVAPVILSRAPGQAGDGWLGLLSGSQSFSASRTAVPCGECPCMRAYSHQPRLNVSKWWDGRCTPRRIAPHCRTAIQQGAPKGLDDGARAEIRHVLLHGRAGLLSMQRVLRGYPTVPLFAVALAKSPSAVIGVVQRAQPGLGVGRRFTRGKCTDEAFRRLPSSRQCVPRAAASGNDNEQSLRRVESLEASNPLTVSPDGPAVSRNPPCPSATPLHSDMRLPIRYLQQYDAYEGDRMEIEPQDRHRRARRPTRTGGRFRIAIALRSGAGLRAFERSRAARSHHLIAPSFTILHPPGPLPTPSHPNPRHQRLPGTQQLPSATRTPHGARRPPTTLPHRPRPAPLSRSRIAPLKSCVIAMTDAAHAVVIHGMHHLPASPDGPSIPHARKDKLGRREHRIRA</sequence>
<feature type="compositionally biased region" description="Pro residues" evidence="1">
    <location>
        <begin position="487"/>
        <end position="497"/>
    </location>
</feature>
<accession>A0A4Y9XTE4</accession>
<protein>
    <submittedName>
        <fullName evidence="2">Uncharacterized protein</fullName>
    </submittedName>
</protein>
<evidence type="ECO:0000313" key="3">
    <source>
        <dbReference type="Proteomes" id="UP000298327"/>
    </source>
</evidence>
<evidence type="ECO:0000256" key="1">
    <source>
        <dbReference type="SAM" id="MobiDB-lite"/>
    </source>
</evidence>
<name>A0A4Y9XTE4_9AGAM</name>
<feature type="compositionally biased region" description="Basic residues" evidence="1">
    <location>
        <begin position="577"/>
        <end position="592"/>
    </location>
</feature>
<gene>
    <name evidence="2" type="ORF">EVG20_g10128</name>
</gene>
<dbReference type="EMBL" id="SEOQ01001156">
    <property type="protein sequence ID" value="TFY53410.1"/>
    <property type="molecule type" value="Genomic_DNA"/>
</dbReference>
<evidence type="ECO:0000313" key="2">
    <source>
        <dbReference type="EMBL" id="TFY53410.1"/>
    </source>
</evidence>
<feature type="region of interest" description="Disordered" evidence="1">
    <location>
        <begin position="482"/>
        <end position="539"/>
    </location>
</feature>
<feature type="compositionally biased region" description="Polar residues" evidence="1">
    <location>
        <begin position="505"/>
        <end position="515"/>
    </location>
</feature>
<feature type="region of interest" description="Disordered" evidence="1">
    <location>
        <begin position="382"/>
        <end position="409"/>
    </location>
</feature>
<dbReference type="AlphaFoldDB" id="A0A4Y9XTE4"/>